<dbReference type="Proteomes" id="UP001234297">
    <property type="component" value="Chromosome 7"/>
</dbReference>
<evidence type="ECO:0000313" key="2">
    <source>
        <dbReference type="Proteomes" id="UP001234297"/>
    </source>
</evidence>
<dbReference type="EMBL" id="CM056815">
    <property type="protein sequence ID" value="KAJ8630919.1"/>
    <property type="molecule type" value="Genomic_DNA"/>
</dbReference>
<evidence type="ECO:0000313" key="1">
    <source>
        <dbReference type="EMBL" id="KAJ8630919.1"/>
    </source>
</evidence>
<name>A0ACC2LBX9_PERAE</name>
<proteinExistence type="predicted"/>
<accession>A0ACC2LBX9</accession>
<protein>
    <submittedName>
        <fullName evidence="1">Uncharacterized protein</fullName>
    </submittedName>
</protein>
<keyword evidence="2" id="KW-1185">Reference proteome</keyword>
<gene>
    <name evidence="1" type="ORF">MRB53_024242</name>
</gene>
<comment type="caution">
    <text evidence="1">The sequence shown here is derived from an EMBL/GenBank/DDBJ whole genome shotgun (WGS) entry which is preliminary data.</text>
</comment>
<reference evidence="1 2" key="1">
    <citation type="journal article" date="2022" name="Hortic Res">
        <title>A haplotype resolved chromosomal level avocado genome allows analysis of novel avocado genes.</title>
        <authorList>
            <person name="Nath O."/>
            <person name="Fletcher S.J."/>
            <person name="Hayward A."/>
            <person name="Shaw L.M."/>
            <person name="Masouleh A.K."/>
            <person name="Furtado A."/>
            <person name="Henry R.J."/>
            <person name="Mitter N."/>
        </authorList>
    </citation>
    <scope>NUCLEOTIDE SEQUENCE [LARGE SCALE GENOMIC DNA]</scope>
    <source>
        <strain evidence="2">cv. Hass</strain>
    </source>
</reference>
<sequence length="106" mass="11879">MWGINGLWIVRCRMGGQDCSRISQLLEAEMVGLDSGVMTLLQSQWVRRRQKYVWERAKCETFVCLKAELLTDAGHVGADVTGITCHVACQIFPVSISHESTEMFGT</sequence>
<organism evidence="1 2">
    <name type="scientific">Persea americana</name>
    <name type="common">Avocado</name>
    <dbReference type="NCBI Taxonomy" id="3435"/>
    <lineage>
        <taxon>Eukaryota</taxon>
        <taxon>Viridiplantae</taxon>
        <taxon>Streptophyta</taxon>
        <taxon>Embryophyta</taxon>
        <taxon>Tracheophyta</taxon>
        <taxon>Spermatophyta</taxon>
        <taxon>Magnoliopsida</taxon>
        <taxon>Magnoliidae</taxon>
        <taxon>Laurales</taxon>
        <taxon>Lauraceae</taxon>
        <taxon>Persea</taxon>
    </lineage>
</organism>